<dbReference type="InterPro" id="IPR008271">
    <property type="entry name" value="Ser/Thr_kinase_AS"/>
</dbReference>
<dbReference type="SMART" id="SM00220">
    <property type="entry name" value="S_TKc"/>
    <property type="match status" value="1"/>
</dbReference>
<evidence type="ECO:0000313" key="2">
    <source>
        <dbReference type="EMBL" id="KAK8846376.1"/>
    </source>
</evidence>
<dbReference type="PROSITE" id="PS00108">
    <property type="entry name" value="PROTEIN_KINASE_ST"/>
    <property type="match status" value="1"/>
</dbReference>
<dbReference type="Gene3D" id="1.10.510.10">
    <property type="entry name" value="Transferase(Phosphotransferase) domain 1"/>
    <property type="match status" value="1"/>
</dbReference>
<evidence type="ECO:0000313" key="3">
    <source>
        <dbReference type="Proteomes" id="UP001470230"/>
    </source>
</evidence>
<dbReference type="PROSITE" id="PS50011">
    <property type="entry name" value="PROTEIN_KINASE_DOM"/>
    <property type="match status" value="1"/>
</dbReference>
<feature type="domain" description="Protein kinase" evidence="1">
    <location>
        <begin position="1"/>
        <end position="272"/>
    </location>
</feature>
<dbReference type="Proteomes" id="UP001470230">
    <property type="component" value="Unassembled WGS sequence"/>
</dbReference>
<dbReference type="EMBL" id="JAPFFF010000029">
    <property type="protein sequence ID" value="KAK8846376.1"/>
    <property type="molecule type" value="Genomic_DNA"/>
</dbReference>
<dbReference type="Pfam" id="PF00069">
    <property type="entry name" value="Pkinase"/>
    <property type="match status" value="1"/>
</dbReference>
<comment type="caution">
    <text evidence="2">The sequence shown here is derived from an EMBL/GenBank/DDBJ whole genome shotgun (WGS) entry which is preliminary data.</text>
</comment>
<accession>A0ABR2HG50</accession>
<gene>
    <name evidence="2" type="ORF">M9Y10_020390</name>
</gene>
<dbReference type="InterPro" id="IPR000719">
    <property type="entry name" value="Prot_kinase_dom"/>
</dbReference>
<dbReference type="SUPFAM" id="SSF56112">
    <property type="entry name" value="Protein kinase-like (PK-like)"/>
    <property type="match status" value="1"/>
</dbReference>
<name>A0ABR2HG50_9EUKA</name>
<protein>
    <recommendedName>
        <fullName evidence="1">Protein kinase domain-containing protein</fullName>
    </recommendedName>
</protein>
<organism evidence="2 3">
    <name type="scientific">Tritrichomonas musculus</name>
    <dbReference type="NCBI Taxonomy" id="1915356"/>
    <lineage>
        <taxon>Eukaryota</taxon>
        <taxon>Metamonada</taxon>
        <taxon>Parabasalia</taxon>
        <taxon>Tritrichomonadida</taxon>
        <taxon>Tritrichomonadidae</taxon>
        <taxon>Tritrichomonas</taxon>
    </lineage>
</organism>
<dbReference type="InterPro" id="IPR011009">
    <property type="entry name" value="Kinase-like_dom_sf"/>
</dbReference>
<dbReference type="PANTHER" id="PTHR24347">
    <property type="entry name" value="SERINE/THREONINE-PROTEIN KINASE"/>
    <property type="match status" value="1"/>
</dbReference>
<keyword evidence="3" id="KW-1185">Reference proteome</keyword>
<sequence length="299" mass="34539">MCASRPKKLSNKDRNLDINKKIIETKNQPPLIDYDLKNYLPESIEMRNLIYFAHDKQDGQNVVIKFCNHSSLENEYNIMKECSHSNLMGAKHFFKTDNYCGIVMPKADGGDLYEYVSSHDPMNESDIRHVMKSLFSALEHLHGLNLTHHDVKLENIFIMGTTITSTIVLGDLEFVSKIASKNRGTDNYHAPEKYDATKECTNKIDIWAASVVMYALIYMHFPFYVQGQFDDLNFDNPETVVSNEAIDLMTHLFEIDPTGRYTAAQALDHPWFRLNLVEGEECNQRRTYEQQLPDNEKID</sequence>
<evidence type="ECO:0000259" key="1">
    <source>
        <dbReference type="PROSITE" id="PS50011"/>
    </source>
</evidence>
<reference evidence="2 3" key="1">
    <citation type="submission" date="2024-04" db="EMBL/GenBank/DDBJ databases">
        <title>Tritrichomonas musculus Genome.</title>
        <authorList>
            <person name="Alves-Ferreira E."/>
            <person name="Grigg M."/>
            <person name="Lorenzi H."/>
            <person name="Galac M."/>
        </authorList>
    </citation>
    <scope>NUCLEOTIDE SEQUENCE [LARGE SCALE GENOMIC DNA]</scope>
    <source>
        <strain evidence="2 3">EAF2021</strain>
    </source>
</reference>
<proteinExistence type="predicted"/>